<organism evidence="2 3">
    <name type="scientific">Paenibacillus mucilaginosus (strain KNP414)</name>
    <dbReference type="NCBI Taxonomy" id="1036673"/>
    <lineage>
        <taxon>Bacteria</taxon>
        <taxon>Bacillati</taxon>
        <taxon>Bacillota</taxon>
        <taxon>Bacilli</taxon>
        <taxon>Bacillales</taxon>
        <taxon>Paenibacillaceae</taxon>
        <taxon>Paenibacillus</taxon>
    </lineage>
</organism>
<dbReference type="InterPro" id="IPR008928">
    <property type="entry name" value="6-hairpin_glycosidase_sf"/>
</dbReference>
<dbReference type="InterPro" id="IPR010905">
    <property type="entry name" value="Glyco_hydro_88"/>
</dbReference>
<dbReference type="SUPFAM" id="SSF48208">
    <property type="entry name" value="Six-hairpin glycosidases"/>
    <property type="match status" value="1"/>
</dbReference>
<dbReference type="KEGG" id="pms:KNP414_03782"/>
<evidence type="ECO:0000256" key="1">
    <source>
        <dbReference type="ARBA" id="ARBA00022801"/>
    </source>
</evidence>
<proteinExistence type="predicted"/>
<reference evidence="2 3" key="2">
    <citation type="journal article" date="2013" name="Genome Announc.">
        <title>Genome Sequence of Growth-Improving Paenibacillus mucilaginosus Strain KNP414.</title>
        <authorList>
            <person name="Lu J.J."/>
            <person name="Wang J.F."/>
            <person name="Hu X.F."/>
        </authorList>
    </citation>
    <scope>NUCLEOTIDE SEQUENCE [LARGE SCALE GENOMIC DNA]</scope>
    <source>
        <strain evidence="2 3">KNP414</strain>
    </source>
</reference>
<dbReference type="GO" id="GO:0005975">
    <property type="term" value="P:carbohydrate metabolic process"/>
    <property type="evidence" value="ECO:0007669"/>
    <property type="project" value="InterPro"/>
</dbReference>
<dbReference type="PATRIC" id="fig|1036673.3.peg.3472"/>
<accession>F8FHL3</accession>
<dbReference type="GO" id="GO:0016787">
    <property type="term" value="F:hydrolase activity"/>
    <property type="evidence" value="ECO:0007669"/>
    <property type="project" value="UniProtKB-KW"/>
</dbReference>
<dbReference type="InterPro" id="IPR052043">
    <property type="entry name" value="PolySaccharide_Degr_Enz"/>
</dbReference>
<dbReference type="EMBL" id="CP002869">
    <property type="protein sequence ID" value="AEI42321.1"/>
    <property type="molecule type" value="Genomic_DNA"/>
</dbReference>
<gene>
    <name evidence="2" type="primary">yesR2</name>
    <name evidence="2" type="ordered locus">KNP414_03782</name>
</gene>
<sequence length="764" mass="85696">MAYVEEHESIAARTAGRTEDMLTAVVNRYIGANPKLPPVYRVFNRGGFLRDAEYRYDMNLAEKFGELEDGLFVYAWAKLWAEQEGEQPLRISCYGPVRAFVNDAWVFQSNQRDDVLPDQTAEFKAPLRRGWNHVVLEFTSAATGCGGRFGTGLIKAAPLHFLAPTKEREGQEGWVYSEPQAVRWYGLKPAEAELSGGEPMGAPGREAFRMESLAQESGAPVRWLPDRSWDAEAVQRGRFARVIGGETEPGKLAFAWAKLENRGAAPAEVTLKGRLAGRTALYLGGRLVYETPAEGGGSGEIAVVLQVPAGSHDFVVRGQSEGEGAPWGFDFEPFSGPEEVRWVQPSPVLGMGEDPWLYLGPFDRGAEPSVSEVPVMETLFGEGEERVYWRVDQPRGWVRPYLENPLFGRWNYPLGVTLYGILQTGKELGRADYIDYAADHIGQCTRLGEYSEWDAQQYGGPGTNHQLALIDSLDDCGSFGATMLRVLRERELPGGRWAADRIAEYITREQDRLPNGMLYRRRGHSQLMHGTVWCDDLYMSTPFLCRYYELTGDEAYLTDAANQFLRYKELLFMPERRIMHHVYNLRFGKPNTVPWGRGNGWVLFSLTELLETMPEGHAKRGEILSFYRELCSGYLALQDEYGLWHQVLTDPQSYPEASCTSMFIYAFARGVRFGWLPDPGPYVQAVRRGFDGLTRTCIDKQGNVYGVCRGSGYSYSALYYKERLSWLLNDTHGIGIVLLAGIETLRLQAHLASGTQPAAAAGKR</sequence>
<dbReference type="PANTHER" id="PTHR33886">
    <property type="entry name" value="UNSATURATED RHAMNOGALACTURONAN HYDROLASE (EUROFUNG)"/>
    <property type="match status" value="1"/>
</dbReference>
<reference evidence="3" key="1">
    <citation type="submission" date="2011-06" db="EMBL/GenBank/DDBJ databases">
        <title>Complete genome sequence of Paenibacillus mucilaginosus KNP414.</title>
        <authorList>
            <person name="Wang J."/>
            <person name="Hu S."/>
            <person name="Hu X."/>
            <person name="Zhang B."/>
            <person name="Dong D."/>
            <person name="Zhang S."/>
            <person name="Zhao K."/>
            <person name="Wu D."/>
        </authorList>
    </citation>
    <scope>NUCLEOTIDE SEQUENCE [LARGE SCALE GENOMIC DNA]</scope>
    <source>
        <strain evidence="3">KNP414</strain>
    </source>
</reference>
<dbReference type="InterPro" id="IPR012341">
    <property type="entry name" value="6hp_glycosidase-like_sf"/>
</dbReference>
<dbReference type="RefSeq" id="WP_013917478.1">
    <property type="nucleotide sequence ID" value="NC_015690.1"/>
</dbReference>
<dbReference type="Proteomes" id="UP000006620">
    <property type="component" value="Chromosome"/>
</dbReference>
<keyword evidence="1" id="KW-0378">Hydrolase</keyword>
<dbReference type="HOGENOM" id="CLU_382529_0_0_9"/>
<evidence type="ECO:0000313" key="3">
    <source>
        <dbReference type="Proteomes" id="UP000006620"/>
    </source>
</evidence>
<dbReference type="PANTHER" id="PTHR33886:SF8">
    <property type="entry name" value="UNSATURATED RHAMNOGALACTURONAN HYDROLASE (EUROFUNG)"/>
    <property type="match status" value="1"/>
</dbReference>
<protein>
    <submittedName>
        <fullName evidence="2">YesR2</fullName>
    </submittedName>
</protein>
<evidence type="ECO:0000313" key="2">
    <source>
        <dbReference type="EMBL" id="AEI42321.1"/>
    </source>
</evidence>
<name>F8FHL3_PAEMK</name>
<dbReference type="Gene3D" id="1.50.10.10">
    <property type="match status" value="1"/>
</dbReference>
<dbReference type="Pfam" id="PF07470">
    <property type="entry name" value="Glyco_hydro_88"/>
    <property type="match status" value="1"/>
</dbReference>
<dbReference type="AlphaFoldDB" id="F8FHL3"/>